<keyword evidence="2" id="KW-0812">Transmembrane</keyword>
<dbReference type="RefSeq" id="XP_038059420.1">
    <property type="nucleotide sequence ID" value="XM_038203492.1"/>
</dbReference>
<reference evidence="4" key="1">
    <citation type="submission" date="2022-11" db="UniProtKB">
        <authorList>
            <consortium name="EnsemblMetazoa"/>
        </authorList>
    </citation>
    <scope>IDENTIFICATION</scope>
</reference>
<dbReference type="InterPro" id="IPR011701">
    <property type="entry name" value="MFS"/>
</dbReference>
<dbReference type="SUPFAM" id="SSF103473">
    <property type="entry name" value="MFS general substrate transporter"/>
    <property type="match status" value="1"/>
</dbReference>
<feature type="transmembrane region" description="Helical" evidence="2">
    <location>
        <begin position="384"/>
        <end position="408"/>
    </location>
</feature>
<keyword evidence="5" id="KW-1185">Reference proteome</keyword>
<dbReference type="GeneID" id="119730527"/>
<dbReference type="Gene3D" id="1.20.1250.20">
    <property type="entry name" value="MFS general substrate transporter like domains"/>
    <property type="match status" value="2"/>
</dbReference>
<dbReference type="InterPro" id="IPR020846">
    <property type="entry name" value="MFS_dom"/>
</dbReference>
<feature type="transmembrane region" description="Helical" evidence="2">
    <location>
        <begin position="101"/>
        <end position="122"/>
    </location>
</feature>
<feature type="transmembrane region" description="Helical" evidence="2">
    <location>
        <begin position="269"/>
        <end position="287"/>
    </location>
</feature>
<evidence type="ECO:0000259" key="3">
    <source>
        <dbReference type="PROSITE" id="PS50850"/>
    </source>
</evidence>
<dbReference type="Pfam" id="PF07690">
    <property type="entry name" value="MFS_1"/>
    <property type="match status" value="1"/>
</dbReference>
<name>A0A914A6N9_PATMI</name>
<dbReference type="PROSITE" id="PS50850">
    <property type="entry name" value="MFS"/>
    <property type="match status" value="1"/>
</dbReference>
<dbReference type="GO" id="GO:0022857">
    <property type="term" value="F:transmembrane transporter activity"/>
    <property type="evidence" value="ECO:0007669"/>
    <property type="project" value="InterPro"/>
</dbReference>
<keyword evidence="2" id="KW-0472">Membrane</keyword>
<dbReference type="PANTHER" id="PTHR11360:SF311">
    <property type="entry name" value="MAJOR FACILITATOR SUPERFAMILY (MFS) PROFILE DOMAIN-CONTAINING PROTEIN"/>
    <property type="match status" value="1"/>
</dbReference>
<dbReference type="AlphaFoldDB" id="A0A914A6N9"/>
<dbReference type="OrthoDB" id="2213137at2759"/>
<protein>
    <recommendedName>
        <fullName evidence="3">Major facilitator superfamily (MFS) profile domain-containing protein</fullName>
    </recommendedName>
</protein>
<dbReference type="EnsemblMetazoa" id="XM_038203492.1">
    <property type="protein sequence ID" value="XP_038059420.1"/>
    <property type="gene ID" value="LOC119730527"/>
</dbReference>
<evidence type="ECO:0000313" key="4">
    <source>
        <dbReference type="EnsemblMetazoa" id="XP_038059420.1"/>
    </source>
</evidence>
<proteinExistence type="predicted"/>
<dbReference type="GO" id="GO:0016020">
    <property type="term" value="C:membrane"/>
    <property type="evidence" value="ECO:0007669"/>
    <property type="project" value="UniProtKB-SubCell"/>
</dbReference>
<dbReference type="InterPro" id="IPR036259">
    <property type="entry name" value="MFS_trans_sf"/>
</dbReference>
<organism evidence="4 5">
    <name type="scientific">Patiria miniata</name>
    <name type="common">Bat star</name>
    <name type="synonym">Asterina miniata</name>
    <dbReference type="NCBI Taxonomy" id="46514"/>
    <lineage>
        <taxon>Eukaryota</taxon>
        <taxon>Metazoa</taxon>
        <taxon>Echinodermata</taxon>
        <taxon>Eleutherozoa</taxon>
        <taxon>Asterozoa</taxon>
        <taxon>Asteroidea</taxon>
        <taxon>Valvatacea</taxon>
        <taxon>Valvatida</taxon>
        <taxon>Asterinidae</taxon>
        <taxon>Patiria</taxon>
    </lineage>
</organism>
<feature type="transmembrane region" description="Helical" evidence="2">
    <location>
        <begin position="230"/>
        <end position="249"/>
    </location>
</feature>
<feature type="transmembrane region" description="Helical" evidence="2">
    <location>
        <begin position="9"/>
        <end position="29"/>
    </location>
</feature>
<feature type="transmembrane region" description="Helical" evidence="2">
    <location>
        <begin position="167"/>
        <end position="185"/>
    </location>
</feature>
<evidence type="ECO:0000256" key="2">
    <source>
        <dbReference type="SAM" id="Phobius"/>
    </source>
</evidence>
<dbReference type="PANTHER" id="PTHR11360">
    <property type="entry name" value="MONOCARBOXYLATE TRANSPORTER"/>
    <property type="match status" value="1"/>
</dbReference>
<feature type="transmembrane region" description="Helical" evidence="2">
    <location>
        <begin position="318"/>
        <end position="340"/>
    </location>
</feature>
<keyword evidence="2" id="KW-1133">Transmembrane helix</keyword>
<comment type="subcellular location">
    <subcellularLocation>
        <location evidence="1">Membrane</location>
        <topology evidence="1">Multi-pass membrane protein</topology>
    </subcellularLocation>
</comment>
<feature type="transmembrane region" description="Helical" evidence="2">
    <location>
        <begin position="134"/>
        <end position="155"/>
    </location>
</feature>
<accession>A0A914A6N9</accession>
<dbReference type="InterPro" id="IPR050327">
    <property type="entry name" value="Proton-linked_MCT"/>
</dbReference>
<feature type="transmembrane region" description="Helical" evidence="2">
    <location>
        <begin position="352"/>
        <end position="378"/>
    </location>
</feature>
<evidence type="ECO:0000256" key="1">
    <source>
        <dbReference type="ARBA" id="ARBA00004141"/>
    </source>
</evidence>
<feature type="domain" description="Major facilitator superfamily (MFS) profile" evidence="3">
    <location>
        <begin position="13"/>
        <end position="410"/>
    </location>
</feature>
<evidence type="ECO:0000313" key="5">
    <source>
        <dbReference type="Proteomes" id="UP000887568"/>
    </source>
</evidence>
<dbReference type="OMA" id="ITACIWM"/>
<feature type="transmembrane region" description="Helical" evidence="2">
    <location>
        <begin position="49"/>
        <end position="72"/>
    </location>
</feature>
<sequence>MGRSQDGGWAWVVLLGAHVGTMLSNGYLLTLGVFYTEWKEVFELSATNASWLVSMPMLVASPLCFFVGVLASRVGIRRVSMLGAAVTGLATILGSKTSHIGQLYVCNGLLGVGAVMTVSPSMIMISHYFKRRYVLANGLAVLGLNVGQMVFPPLIRLLVVSYGWRGAMFIIGALQLHGVAACALFRPLKASLSKTPQHEDIGTSNKERTNSANAFLEYLRCFQIFANVKAMLVLISNSLHSMAIMVNLIHLPERSREAGWSRDQSAMLVFVYGLVSVVTRSTHGWFVDRNHIGSFKLQLLVILGATVTSSLNPVSDSYVFLVGYTVVLGAFLGASTPLLIVNMKNVASASQVPAALSLVWASIYLFNGIGSVVAGKIYDATGNYVAPFLTSGAMFLSAFLVFAIVTFMKRREDRTQDKNKMNTSGALRYHTAADGLEENSL</sequence>
<dbReference type="Proteomes" id="UP000887568">
    <property type="component" value="Unplaced"/>
</dbReference>